<proteinExistence type="predicted"/>
<dbReference type="SMART" id="SM00387">
    <property type="entry name" value="HATPase_c"/>
    <property type="match status" value="1"/>
</dbReference>
<dbReference type="InterPro" id="IPR019247">
    <property type="entry name" value="Histidine_kinase_BarA_N"/>
</dbReference>
<accession>A0A1B9F4C3</accession>
<gene>
    <name evidence="14" type="ORF">DBT_1905</name>
</gene>
<name>A0A1B9F4C3_9BACT</name>
<evidence type="ECO:0000256" key="8">
    <source>
        <dbReference type="ARBA" id="ARBA00022840"/>
    </source>
</evidence>
<evidence type="ECO:0000256" key="3">
    <source>
        <dbReference type="ARBA" id="ARBA00012438"/>
    </source>
</evidence>
<dbReference type="InterPro" id="IPR004358">
    <property type="entry name" value="Sig_transdc_His_kin-like_C"/>
</dbReference>
<dbReference type="GO" id="GO:0030295">
    <property type="term" value="F:protein kinase activator activity"/>
    <property type="evidence" value="ECO:0007669"/>
    <property type="project" value="TreeGrafter"/>
</dbReference>
<dbReference type="FunFam" id="3.30.565.10:FF:000006">
    <property type="entry name" value="Sensor histidine kinase WalK"/>
    <property type="match status" value="1"/>
</dbReference>
<dbReference type="EC" id="2.7.13.3" evidence="3"/>
<feature type="coiled-coil region" evidence="10">
    <location>
        <begin position="270"/>
        <end position="318"/>
    </location>
</feature>
<evidence type="ECO:0000259" key="13">
    <source>
        <dbReference type="PROSITE" id="PS50885"/>
    </source>
</evidence>
<dbReference type="PRINTS" id="PR00344">
    <property type="entry name" value="BCTRLSENSOR"/>
</dbReference>
<dbReference type="CDD" id="cd00075">
    <property type="entry name" value="HATPase"/>
    <property type="match status" value="1"/>
</dbReference>
<keyword evidence="10" id="KW-0175">Coiled coil</keyword>
<protein>
    <recommendedName>
        <fullName evidence="3">histidine kinase</fullName>
        <ecNumber evidence="3">2.7.13.3</ecNumber>
    </recommendedName>
</protein>
<feature type="domain" description="Histidine kinase" evidence="12">
    <location>
        <begin position="332"/>
        <end position="544"/>
    </location>
</feature>
<evidence type="ECO:0000313" key="15">
    <source>
        <dbReference type="Proteomes" id="UP000093080"/>
    </source>
</evidence>
<dbReference type="InterPro" id="IPR036890">
    <property type="entry name" value="HATPase_C_sf"/>
</dbReference>
<keyword evidence="11" id="KW-0472">Membrane</keyword>
<dbReference type="AlphaFoldDB" id="A0A1B9F4C3"/>
<dbReference type="Pfam" id="PF00672">
    <property type="entry name" value="HAMP"/>
    <property type="match status" value="1"/>
</dbReference>
<keyword evidence="11" id="KW-0812">Transmembrane</keyword>
<dbReference type="InterPro" id="IPR003661">
    <property type="entry name" value="HisK_dim/P_dom"/>
</dbReference>
<keyword evidence="9" id="KW-0902">Two-component regulatory system</keyword>
<evidence type="ECO:0000256" key="6">
    <source>
        <dbReference type="ARBA" id="ARBA00022741"/>
    </source>
</evidence>
<dbReference type="Pfam" id="PF00512">
    <property type="entry name" value="HisKA"/>
    <property type="match status" value="1"/>
</dbReference>
<dbReference type="OrthoDB" id="9813151at2"/>
<dbReference type="Gene3D" id="6.10.340.10">
    <property type="match status" value="1"/>
</dbReference>
<keyword evidence="7 14" id="KW-0418">Kinase</keyword>
<dbReference type="PANTHER" id="PTHR42878:SF7">
    <property type="entry name" value="SENSOR HISTIDINE KINASE GLRK"/>
    <property type="match status" value="1"/>
</dbReference>
<evidence type="ECO:0000256" key="9">
    <source>
        <dbReference type="ARBA" id="ARBA00023012"/>
    </source>
</evidence>
<dbReference type="CDD" id="cd06225">
    <property type="entry name" value="HAMP"/>
    <property type="match status" value="1"/>
</dbReference>
<reference evidence="14 15" key="1">
    <citation type="submission" date="2016-06" db="EMBL/GenBank/DDBJ databases">
        <title>Respiratory ammonification of nitrate coupled to the oxidation of elemental sulfur in deep-sea autotrophic thermophilic bacteria.</title>
        <authorList>
            <person name="Slobodkina G.B."/>
            <person name="Mardanov A.V."/>
            <person name="Ravin N.V."/>
            <person name="Frolova A.A."/>
            <person name="Viryasiv M.B."/>
            <person name="Chernyh N.A."/>
            <person name="Bonch-Osmolovskaya E.A."/>
            <person name="Slobodkin A.I."/>
        </authorList>
    </citation>
    <scope>NUCLEOTIDE SEQUENCE [LARGE SCALE GENOMIC DNA]</scope>
    <source>
        <strain evidence="14 15">S69</strain>
    </source>
</reference>
<dbReference type="CDD" id="cd00082">
    <property type="entry name" value="HisKA"/>
    <property type="match status" value="1"/>
</dbReference>
<dbReference type="PANTHER" id="PTHR42878">
    <property type="entry name" value="TWO-COMPONENT HISTIDINE KINASE"/>
    <property type="match status" value="1"/>
</dbReference>
<dbReference type="PROSITE" id="PS50885">
    <property type="entry name" value="HAMP"/>
    <property type="match status" value="1"/>
</dbReference>
<dbReference type="PROSITE" id="PS50109">
    <property type="entry name" value="HIS_KIN"/>
    <property type="match status" value="1"/>
</dbReference>
<dbReference type="SUPFAM" id="SSF47384">
    <property type="entry name" value="Homodimeric domain of signal transducing histidine kinase"/>
    <property type="match status" value="1"/>
</dbReference>
<dbReference type="GO" id="GO:0016020">
    <property type="term" value="C:membrane"/>
    <property type="evidence" value="ECO:0007669"/>
    <property type="project" value="UniProtKB-SubCell"/>
</dbReference>
<dbReference type="GO" id="GO:0000156">
    <property type="term" value="F:phosphorelay response regulator activity"/>
    <property type="evidence" value="ECO:0007669"/>
    <property type="project" value="TreeGrafter"/>
</dbReference>
<dbReference type="SMART" id="SM00304">
    <property type="entry name" value="HAMP"/>
    <property type="match status" value="1"/>
</dbReference>
<organism evidence="14 15">
    <name type="scientific">Dissulfuribacter thermophilus</name>
    <dbReference type="NCBI Taxonomy" id="1156395"/>
    <lineage>
        <taxon>Bacteria</taxon>
        <taxon>Pseudomonadati</taxon>
        <taxon>Thermodesulfobacteriota</taxon>
        <taxon>Dissulfuribacteria</taxon>
        <taxon>Dissulfuribacterales</taxon>
        <taxon>Dissulfuribacteraceae</taxon>
        <taxon>Dissulfuribacter</taxon>
    </lineage>
</organism>
<keyword evidence="8" id="KW-0067">ATP-binding</keyword>
<dbReference type="SUPFAM" id="SSF158472">
    <property type="entry name" value="HAMP domain-like"/>
    <property type="match status" value="1"/>
</dbReference>
<keyword evidence="5" id="KW-0808">Transferase</keyword>
<dbReference type="Gene3D" id="1.10.287.130">
    <property type="match status" value="1"/>
</dbReference>
<evidence type="ECO:0000256" key="1">
    <source>
        <dbReference type="ARBA" id="ARBA00000085"/>
    </source>
</evidence>
<dbReference type="SMART" id="SM00388">
    <property type="entry name" value="HisKA"/>
    <property type="match status" value="1"/>
</dbReference>
<feature type="transmembrane region" description="Helical" evidence="11">
    <location>
        <begin position="12"/>
        <end position="34"/>
    </location>
</feature>
<keyword evidence="11" id="KW-1133">Transmembrane helix</keyword>
<evidence type="ECO:0000256" key="5">
    <source>
        <dbReference type="ARBA" id="ARBA00022679"/>
    </source>
</evidence>
<dbReference type="Gene3D" id="3.30.565.10">
    <property type="entry name" value="Histidine kinase-like ATPase, C-terminal domain"/>
    <property type="match status" value="1"/>
</dbReference>
<evidence type="ECO:0000256" key="7">
    <source>
        <dbReference type="ARBA" id="ARBA00022777"/>
    </source>
</evidence>
<sequence length="549" mass="62236">MAPIKSKLTSKFILLISSIISVGFISLGIFFLHNQKVLLLSDAEELATALTTNLAANSVYGLITHDKKELKKLIDSLGHVRDIKFSWIEDNKGNILVYSGELSNKKIQKLHKKIEEYSKNFYMGNKLFLKNPIIIDNISNFSNLLISMSPVVEQPLPDKEALFFDTPIIKDQNFYLGKVVIGISLNRINKNLKYATIQSLFIIMTIAIISLFITILMLIMITRPLSKLKNATVQVMQGKIPDSVNVSTRDEIGELAEAFNKMIHQVLSSKKALELANRELEQVNLSLEEKVRERTEALRNTVAELTAARDEIEKAYHEMKLMHDAKTTFLRTASHELRTPLTAIKANLDYMYTYLRHNMSGEMQEIIEAARKNCKNMQKIVEDMLKIVRIDSNNLPLEVNTIKLKDIILQVISELKSLQKNRIISVDIPDDLELECDAAKIHDLCFNLLSNALKFTDDHGKIFIKGNVEKENVVFSIEDNGIGISSKDIVHIFEPFYQAHQSKQGTGLGLAIVNAIIQNHHGNIRVESNLGVGTKFTVKIPLKFRYEYI</sequence>
<dbReference type="RefSeq" id="WP_067619461.1">
    <property type="nucleotide sequence ID" value="NZ_MAGO01000010.1"/>
</dbReference>
<keyword evidence="6" id="KW-0547">Nucleotide-binding</keyword>
<dbReference type="GO" id="GO:0005524">
    <property type="term" value="F:ATP binding"/>
    <property type="evidence" value="ECO:0007669"/>
    <property type="project" value="UniProtKB-KW"/>
</dbReference>
<dbReference type="GO" id="GO:0007234">
    <property type="term" value="P:osmosensory signaling via phosphorelay pathway"/>
    <property type="evidence" value="ECO:0007669"/>
    <property type="project" value="TreeGrafter"/>
</dbReference>
<evidence type="ECO:0000256" key="11">
    <source>
        <dbReference type="SAM" id="Phobius"/>
    </source>
</evidence>
<evidence type="ECO:0000256" key="10">
    <source>
        <dbReference type="SAM" id="Coils"/>
    </source>
</evidence>
<keyword evidence="15" id="KW-1185">Reference proteome</keyword>
<evidence type="ECO:0000256" key="2">
    <source>
        <dbReference type="ARBA" id="ARBA00004370"/>
    </source>
</evidence>
<dbReference type="Pfam" id="PF09984">
    <property type="entry name" value="sCache_4"/>
    <property type="match status" value="1"/>
</dbReference>
<dbReference type="InterPro" id="IPR005467">
    <property type="entry name" value="His_kinase_dom"/>
</dbReference>
<evidence type="ECO:0000259" key="12">
    <source>
        <dbReference type="PROSITE" id="PS50109"/>
    </source>
</evidence>
<dbReference type="STRING" id="1156395.DBT_1905"/>
<feature type="transmembrane region" description="Helical" evidence="11">
    <location>
        <begin position="46"/>
        <end position="63"/>
    </location>
</feature>
<dbReference type="InterPro" id="IPR003594">
    <property type="entry name" value="HATPase_dom"/>
</dbReference>
<keyword evidence="4" id="KW-0597">Phosphoprotein</keyword>
<comment type="subcellular location">
    <subcellularLocation>
        <location evidence="2">Membrane</location>
    </subcellularLocation>
</comment>
<dbReference type="SUPFAM" id="SSF55874">
    <property type="entry name" value="ATPase domain of HSP90 chaperone/DNA topoisomerase II/histidine kinase"/>
    <property type="match status" value="1"/>
</dbReference>
<dbReference type="EMBL" id="MAGO01000010">
    <property type="protein sequence ID" value="OCC14591.1"/>
    <property type="molecule type" value="Genomic_DNA"/>
</dbReference>
<evidence type="ECO:0000313" key="14">
    <source>
        <dbReference type="EMBL" id="OCC14591.1"/>
    </source>
</evidence>
<dbReference type="GO" id="GO:0000155">
    <property type="term" value="F:phosphorelay sensor kinase activity"/>
    <property type="evidence" value="ECO:0007669"/>
    <property type="project" value="InterPro"/>
</dbReference>
<comment type="catalytic activity">
    <reaction evidence="1">
        <text>ATP + protein L-histidine = ADP + protein N-phospho-L-histidine.</text>
        <dbReference type="EC" id="2.7.13.3"/>
    </reaction>
</comment>
<feature type="transmembrane region" description="Helical" evidence="11">
    <location>
        <begin position="200"/>
        <end position="221"/>
    </location>
</feature>
<feature type="domain" description="HAMP" evidence="13">
    <location>
        <begin position="219"/>
        <end position="271"/>
    </location>
</feature>
<dbReference type="InterPro" id="IPR050351">
    <property type="entry name" value="BphY/WalK/GraS-like"/>
</dbReference>
<dbReference type="Proteomes" id="UP000093080">
    <property type="component" value="Unassembled WGS sequence"/>
</dbReference>
<evidence type="ECO:0000256" key="4">
    <source>
        <dbReference type="ARBA" id="ARBA00022553"/>
    </source>
</evidence>
<dbReference type="InterPro" id="IPR036097">
    <property type="entry name" value="HisK_dim/P_sf"/>
</dbReference>
<dbReference type="InterPro" id="IPR003660">
    <property type="entry name" value="HAMP_dom"/>
</dbReference>
<dbReference type="Pfam" id="PF02518">
    <property type="entry name" value="HATPase_c"/>
    <property type="match status" value="1"/>
</dbReference>
<comment type="caution">
    <text evidence="14">The sequence shown here is derived from an EMBL/GenBank/DDBJ whole genome shotgun (WGS) entry which is preliminary data.</text>
</comment>